<evidence type="ECO:0000259" key="5">
    <source>
        <dbReference type="Pfam" id="PF25087"/>
    </source>
</evidence>
<dbReference type="PROSITE" id="PS00101">
    <property type="entry name" value="HEXAPEP_TRANSFERASES"/>
    <property type="match status" value="1"/>
</dbReference>
<dbReference type="SUPFAM" id="SSF53448">
    <property type="entry name" value="Nucleotide-diphospho-sugar transferases"/>
    <property type="match status" value="1"/>
</dbReference>
<dbReference type="Pfam" id="PF14602">
    <property type="entry name" value="Hexapep_2"/>
    <property type="match status" value="1"/>
</dbReference>
<dbReference type="InterPro" id="IPR001451">
    <property type="entry name" value="Hexapep"/>
</dbReference>
<evidence type="ECO:0000256" key="3">
    <source>
        <dbReference type="ARBA" id="ARBA00022679"/>
    </source>
</evidence>
<dbReference type="InterPro" id="IPR050486">
    <property type="entry name" value="Mannose-1P_guanyltransferase"/>
</dbReference>
<dbReference type="STRING" id="1230458.C484_05005"/>
<dbReference type="PANTHER" id="PTHR22572">
    <property type="entry name" value="SUGAR-1-PHOSPHATE GUANYL TRANSFERASE"/>
    <property type="match status" value="1"/>
</dbReference>
<dbReference type="Pfam" id="PF00483">
    <property type="entry name" value="NTP_transferase"/>
    <property type="match status" value="1"/>
</dbReference>
<dbReference type="InterPro" id="IPR018357">
    <property type="entry name" value="Hexapep_transf_CS"/>
</dbReference>
<dbReference type="InterPro" id="IPR005835">
    <property type="entry name" value="NTP_transferase_dom"/>
</dbReference>
<dbReference type="InterPro" id="IPR029044">
    <property type="entry name" value="Nucleotide-diphossugar_trans"/>
</dbReference>
<dbReference type="Gene3D" id="3.90.550.10">
    <property type="entry name" value="Spore Coat Polysaccharide Biosynthesis Protein SpsA, Chain A"/>
    <property type="match status" value="1"/>
</dbReference>
<reference evidence="6 7" key="1">
    <citation type="journal article" date="2014" name="PLoS Genet.">
        <title>Phylogenetically driven sequencing of extremely halophilic archaea reveals strategies for static and dynamic osmo-response.</title>
        <authorList>
            <person name="Becker E.A."/>
            <person name="Seitzer P.M."/>
            <person name="Tritt A."/>
            <person name="Larsen D."/>
            <person name="Krusor M."/>
            <person name="Yao A.I."/>
            <person name="Wu D."/>
            <person name="Madern D."/>
            <person name="Eisen J.A."/>
            <person name="Darling A.E."/>
            <person name="Facciotti M.T."/>
        </authorList>
    </citation>
    <scope>NUCLEOTIDE SEQUENCE [LARGE SCALE GENOMIC DNA]</scope>
    <source>
        <strain evidence="6 7">DSM 12281</strain>
    </source>
</reference>
<keyword evidence="3 6" id="KW-0808">Transferase</keyword>
<evidence type="ECO:0000313" key="7">
    <source>
        <dbReference type="Proteomes" id="UP000011648"/>
    </source>
</evidence>
<name>M0AB42_9EURY</name>
<dbReference type="AlphaFoldDB" id="M0AB42"/>
<protein>
    <recommendedName>
        <fullName evidence="2">Bifunctional protein GlmU</fullName>
    </recommendedName>
</protein>
<proteinExistence type="inferred from homology"/>
<evidence type="ECO:0000256" key="2">
    <source>
        <dbReference type="ARBA" id="ARBA00013414"/>
    </source>
</evidence>
<dbReference type="SUPFAM" id="SSF51161">
    <property type="entry name" value="Trimeric LpxA-like enzymes"/>
    <property type="match status" value="1"/>
</dbReference>
<dbReference type="GO" id="GO:0016740">
    <property type="term" value="F:transferase activity"/>
    <property type="evidence" value="ECO:0007669"/>
    <property type="project" value="UniProtKB-KW"/>
</dbReference>
<feature type="domain" description="Nucleotidyl transferase" evidence="4">
    <location>
        <begin position="25"/>
        <end position="254"/>
    </location>
</feature>
<comment type="caution">
    <text evidence="6">The sequence shown here is derived from an EMBL/GenBank/DDBJ whole genome shotgun (WGS) entry which is preliminary data.</text>
</comment>
<accession>M0AB42</accession>
<dbReference type="Pfam" id="PF25087">
    <property type="entry name" value="GMPPB_C"/>
    <property type="match status" value="1"/>
</dbReference>
<dbReference type="InterPro" id="IPR056729">
    <property type="entry name" value="GMPPB_C"/>
</dbReference>
<evidence type="ECO:0000256" key="1">
    <source>
        <dbReference type="ARBA" id="ARBA00007274"/>
    </source>
</evidence>
<feature type="domain" description="Mannose-1-phosphate guanyltransferase C-terminal" evidence="5">
    <location>
        <begin position="277"/>
        <end position="348"/>
    </location>
</feature>
<dbReference type="InterPro" id="IPR011004">
    <property type="entry name" value="Trimer_LpxA-like_sf"/>
</dbReference>
<dbReference type="CDD" id="cd04181">
    <property type="entry name" value="NTP_transferase"/>
    <property type="match status" value="1"/>
</dbReference>
<gene>
    <name evidence="6" type="ORF">C484_05005</name>
</gene>
<comment type="similarity">
    <text evidence="1">Belongs to the transferase hexapeptide repeat family.</text>
</comment>
<evidence type="ECO:0000313" key="6">
    <source>
        <dbReference type="EMBL" id="ELY95616.1"/>
    </source>
</evidence>
<dbReference type="Proteomes" id="UP000011648">
    <property type="component" value="Unassembled WGS sequence"/>
</dbReference>
<keyword evidence="7" id="KW-1185">Reference proteome</keyword>
<dbReference type="Gene3D" id="2.160.10.10">
    <property type="entry name" value="Hexapeptide repeat proteins"/>
    <property type="match status" value="2"/>
</dbReference>
<sequence length="412" mass="43166">MTVSHQQLFKDSRTTECMSNATVPAVVLAAGEGRRLDPLTNRRPKPMVPVANRPILAYVVSALADAGIDRIVLVVGYRQERIRNYFGDGDRWGVDIEYVAQETQLGTAHAVLQADATIDGPFLVLNGDRIVDPSLVAHVRDELEREADRPVLSVTQSAHASDYGVVSLEGDRVVEITEKPAAPTRSQLINAGVYGFSNAIFDAIRETPTEEGELAITTTLETIIANRPVRAIREHDTWLDVSYLWDLLDVNAAVLGGTEFSAADSATKADGSDGEIAPDTVIGDDVTLGPNATIEGSTAIGDNVTIESNAVVSNAVVFPDAVIEAGSVVRDAVIAGNARIGANSTIVGGDSTIVVDGEAHENVDFGGVVGDNATLGSGVTVDPGTVLGDGATVDAGAHVSGRIEPDAVVRRG</sequence>
<evidence type="ECO:0000259" key="4">
    <source>
        <dbReference type="Pfam" id="PF00483"/>
    </source>
</evidence>
<dbReference type="EMBL" id="AOIL01000013">
    <property type="protein sequence ID" value="ELY95616.1"/>
    <property type="molecule type" value="Genomic_DNA"/>
</dbReference>
<dbReference type="PATRIC" id="fig|1230458.4.peg.1013"/>
<organism evidence="6 7">
    <name type="scientific">Natrialba taiwanensis DSM 12281</name>
    <dbReference type="NCBI Taxonomy" id="1230458"/>
    <lineage>
        <taxon>Archaea</taxon>
        <taxon>Methanobacteriati</taxon>
        <taxon>Methanobacteriota</taxon>
        <taxon>Stenosarchaea group</taxon>
        <taxon>Halobacteria</taxon>
        <taxon>Halobacteriales</taxon>
        <taxon>Natrialbaceae</taxon>
        <taxon>Natrialba</taxon>
    </lineage>
</organism>